<dbReference type="InterPro" id="IPR046848">
    <property type="entry name" value="E_motif"/>
</dbReference>
<reference evidence="4" key="1">
    <citation type="journal article" date="2023" name="Nat. Commun.">
        <title>Diploid and tetraploid genomes of Acorus and the evolution of monocots.</title>
        <authorList>
            <person name="Ma L."/>
            <person name="Liu K.W."/>
            <person name="Li Z."/>
            <person name="Hsiao Y.Y."/>
            <person name="Qi Y."/>
            <person name="Fu T."/>
            <person name="Tang G.D."/>
            <person name="Zhang D."/>
            <person name="Sun W.H."/>
            <person name="Liu D.K."/>
            <person name="Li Y."/>
            <person name="Chen G.Z."/>
            <person name="Liu X.D."/>
            <person name="Liao X.Y."/>
            <person name="Jiang Y.T."/>
            <person name="Yu X."/>
            <person name="Hao Y."/>
            <person name="Huang J."/>
            <person name="Zhao X.W."/>
            <person name="Ke S."/>
            <person name="Chen Y.Y."/>
            <person name="Wu W.L."/>
            <person name="Hsu J.L."/>
            <person name="Lin Y.F."/>
            <person name="Huang M.D."/>
            <person name="Li C.Y."/>
            <person name="Huang L."/>
            <person name="Wang Z.W."/>
            <person name="Zhao X."/>
            <person name="Zhong W.Y."/>
            <person name="Peng D.H."/>
            <person name="Ahmad S."/>
            <person name="Lan S."/>
            <person name="Zhang J.S."/>
            <person name="Tsai W.C."/>
            <person name="Van de Peer Y."/>
            <person name="Liu Z.J."/>
        </authorList>
    </citation>
    <scope>NUCLEOTIDE SEQUENCE</scope>
    <source>
        <strain evidence="4">CP</strain>
    </source>
</reference>
<reference evidence="4" key="2">
    <citation type="submission" date="2023-06" db="EMBL/GenBank/DDBJ databases">
        <authorList>
            <person name="Ma L."/>
            <person name="Liu K.-W."/>
            <person name="Li Z."/>
            <person name="Hsiao Y.-Y."/>
            <person name="Qi Y."/>
            <person name="Fu T."/>
            <person name="Tang G."/>
            <person name="Zhang D."/>
            <person name="Sun W.-H."/>
            <person name="Liu D.-K."/>
            <person name="Li Y."/>
            <person name="Chen G.-Z."/>
            <person name="Liu X.-D."/>
            <person name="Liao X.-Y."/>
            <person name="Jiang Y.-T."/>
            <person name="Yu X."/>
            <person name="Hao Y."/>
            <person name="Huang J."/>
            <person name="Zhao X.-W."/>
            <person name="Ke S."/>
            <person name="Chen Y.-Y."/>
            <person name="Wu W.-L."/>
            <person name="Hsu J.-L."/>
            <person name="Lin Y.-F."/>
            <person name="Huang M.-D."/>
            <person name="Li C.-Y."/>
            <person name="Huang L."/>
            <person name="Wang Z.-W."/>
            <person name="Zhao X."/>
            <person name="Zhong W.-Y."/>
            <person name="Peng D.-H."/>
            <person name="Ahmad S."/>
            <person name="Lan S."/>
            <person name="Zhang J.-S."/>
            <person name="Tsai W.-C."/>
            <person name="Van De Peer Y."/>
            <person name="Liu Z.-J."/>
        </authorList>
    </citation>
    <scope>NUCLEOTIDE SEQUENCE</scope>
    <source>
        <strain evidence="4">CP</strain>
        <tissue evidence="4">Leaves</tissue>
    </source>
</reference>
<evidence type="ECO:0000256" key="3">
    <source>
        <dbReference type="PROSITE-ProRule" id="PRU00708"/>
    </source>
</evidence>
<comment type="caution">
    <text evidence="4">The sequence shown here is derived from an EMBL/GenBank/DDBJ whole genome shotgun (WGS) entry which is preliminary data.</text>
</comment>
<evidence type="ECO:0000256" key="1">
    <source>
        <dbReference type="ARBA" id="ARBA00006643"/>
    </source>
</evidence>
<dbReference type="InterPro" id="IPR002885">
    <property type="entry name" value="PPR_rpt"/>
</dbReference>
<evidence type="ECO:0000313" key="5">
    <source>
        <dbReference type="Proteomes" id="UP001180020"/>
    </source>
</evidence>
<protein>
    <submittedName>
        <fullName evidence="4">Pentatricopeptide repeat-containing protein</fullName>
    </submittedName>
</protein>
<dbReference type="FunFam" id="1.25.40.10:FF:000090">
    <property type="entry name" value="Pentatricopeptide repeat-containing protein, chloroplastic"/>
    <property type="match status" value="1"/>
</dbReference>
<dbReference type="InterPro" id="IPR011990">
    <property type="entry name" value="TPR-like_helical_dom_sf"/>
</dbReference>
<gene>
    <name evidence="4" type="primary">PCMP-E40</name>
    <name evidence="4" type="ORF">QJS10_CPA09g01544</name>
</gene>
<dbReference type="Gene3D" id="1.25.40.10">
    <property type="entry name" value="Tetratricopeptide repeat domain"/>
    <property type="match status" value="3"/>
</dbReference>
<dbReference type="EMBL" id="JAUJYO010000009">
    <property type="protein sequence ID" value="KAK1308479.1"/>
    <property type="molecule type" value="Genomic_DNA"/>
</dbReference>
<evidence type="ECO:0000313" key="4">
    <source>
        <dbReference type="EMBL" id="KAK1308479.1"/>
    </source>
</evidence>
<organism evidence="4 5">
    <name type="scientific">Acorus calamus</name>
    <name type="common">Sweet flag</name>
    <dbReference type="NCBI Taxonomy" id="4465"/>
    <lineage>
        <taxon>Eukaryota</taxon>
        <taxon>Viridiplantae</taxon>
        <taxon>Streptophyta</taxon>
        <taxon>Embryophyta</taxon>
        <taxon>Tracheophyta</taxon>
        <taxon>Spermatophyta</taxon>
        <taxon>Magnoliopsida</taxon>
        <taxon>Liliopsida</taxon>
        <taxon>Acoraceae</taxon>
        <taxon>Acorus</taxon>
    </lineage>
</organism>
<dbReference type="PANTHER" id="PTHR47926">
    <property type="entry name" value="PENTATRICOPEPTIDE REPEAT-CONTAINING PROTEIN"/>
    <property type="match status" value="1"/>
</dbReference>
<dbReference type="GO" id="GO:0009451">
    <property type="term" value="P:RNA modification"/>
    <property type="evidence" value="ECO:0007669"/>
    <property type="project" value="InterPro"/>
</dbReference>
<dbReference type="PANTHER" id="PTHR47926:SF391">
    <property type="entry name" value="TETRATRICOPEPTIDE-LIKE HELICAL DOMAIN SUPERFAMILY"/>
    <property type="match status" value="1"/>
</dbReference>
<sequence length="554" mass="60944">MNKHLQQNPNHQSLIDMIRKTKNNKRWSLRTLKQFHASLIVKSFNSDRPSLRELIFAAAVDLLGSINYAHQLFDQVFHPDLFMYNTMIRGSANSPSPSKAIDFYTQLDRHLRPDNYTFPFILKACARISDVSLGSQFHAKVLKFGFESDVFTRNSLISLHASCGDIAVAEALFDGGSARRDAVARSAMIAGYAGRGELAVARALFDETPAASRDLVSWNVMITGYAKRGDMECARRLFDEAPERDVVSWNALVSGYVSLGSRCEALALFEEMRAVGETADEVTMTSLLSVCADSGALDAGRRIHNALLEVARSAGLSVIAGNAVIDMYSKCGSIDRAVGVFWGMRERDVFSWNSVIGGLAVNGRAEEALRLFDEMRKARVRPDEITFLGVLAACSHGGRVEEGQFYFNLMKSEYGIEPNVKHCGCMVDTLGRAGLLEEAFEVIGLMGVDRYPIIWRALLGACRLHGNVKLAEHANRMLVKMGPYESGNYVLLANAYGGIGAWVGMENVRKMMNDRGVTKEAGCSLIEEGKNAIGLKGDKIADVVESDSKLFMDS</sequence>
<keyword evidence="2" id="KW-0677">Repeat</keyword>
<name>A0AAV9E5B6_ACOCL</name>
<keyword evidence="5" id="KW-1185">Reference proteome</keyword>
<dbReference type="Pfam" id="PF01535">
    <property type="entry name" value="PPR"/>
    <property type="match status" value="1"/>
</dbReference>
<dbReference type="Pfam" id="PF13041">
    <property type="entry name" value="PPR_2"/>
    <property type="match status" value="2"/>
</dbReference>
<dbReference type="FunFam" id="1.25.40.10:FF:000333">
    <property type="entry name" value="Pentatricopeptide repeat-containing protein"/>
    <property type="match status" value="1"/>
</dbReference>
<evidence type="ECO:0000256" key="2">
    <source>
        <dbReference type="ARBA" id="ARBA00022737"/>
    </source>
</evidence>
<dbReference type="GO" id="GO:0003723">
    <property type="term" value="F:RNA binding"/>
    <property type="evidence" value="ECO:0007669"/>
    <property type="project" value="InterPro"/>
</dbReference>
<accession>A0AAV9E5B6</accession>
<dbReference type="NCBIfam" id="TIGR00756">
    <property type="entry name" value="PPR"/>
    <property type="match status" value="3"/>
</dbReference>
<dbReference type="InterPro" id="IPR046960">
    <property type="entry name" value="PPR_At4g14850-like_plant"/>
</dbReference>
<feature type="repeat" description="PPR" evidence="3">
    <location>
        <begin position="348"/>
        <end position="382"/>
    </location>
</feature>
<dbReference type="FunFam" id="1.25.40.10:FF:000470">
    <property type="entry name" value="Pentatricopeptide repeat-containing protein At5g66520"/>
    <property type="match status" value="1"/>
</dbReference>
<feature type="repeat" description="PPR" evidence="3">
    <location>
        <begin position="214"/>
        <end position="248"/>
    </location>
</feature>
<dbReference type="Pfam" id="PF20431">
    <property type="entry name" value="E_motif"/>
    <property type="match status" value="1"/>
</dbReference>
<dbReference type="AlphaFoldDB" id="A0AAV9E5B6"/>
<dbReference type="PROSITE" id="PS51375">
    <property type="entry name" value="PPR"/>
    <property type="match status" value="2"/>
</dbReference>
<comment type="similarity">
    <text evidence="1">Belongs to the PPR family. PCMP-H subfamily.</text>
</comment>
<proteinExistence type="inferred from homology"/>
<dbReference type="Proteomes" id="UP001180020">
    <property type="component" value="Unassembled WGS sequence"/>
</dbReference>